<comment type="function">
    <text evidence="10">Stabilizing subunit of the glycosylphosphatidylinositol-mannosyltransferase I complex which catalyzes the transfer of the first mannose, via an alpha-1,4 bond from a dolichol-phosphate-mannose (Dol-P-Man) to the glucosaminyl acyl phosphatidylinositol (GlcN-(acyl)PI) intermediate to generate alpha-D-Man-(1-&gt;4)-alpha-D-GlcN-(1-&gt;6)-(1-radyl,2-acyl-sn-glycero-3-phospho)-2-acyl-inositol and participates in the sixth step of the glycosylphosphatidylinositol-anchor biosynthesis. Probably acts by stabilizing the mannosyltransferase PIGM.</text>
</comment>
<keyword evidence="6 10" id="KW-0256">Endoplasmic reticulum</keyword>
<feature type="signal peptide" evidence="10">
    <location>
        <begin position="1"/>
        <end position="17"/>
    </location>
</feature>
<keyword evidence="12" id="KW-1185">Reference proteome</keyword>
<reference evidence="11" key="2">
    <citation type="submission" date="2020-11" db="EMBL/GenBank/DDBJ databases">
        <authorList>
            <person name="McCartney M.A."/>
            <person name="Auch B."/>
            <person name="Kono T."/>
            <person name="Mallez S."/>
            <person name="Becker A."/>
            <person name="Gohl D.M."/>
            <person name="Silverstein K.A.T."/>
            <person name="Koren S."/>
            <person name="Bechman K.B."/>
            <person name="Herman A."/>
            <person name="Abrahante J.E."/>
            <person name="Garbe J."/>
        </authorList>
    </citation>
    <scope>NUCLEOTIDE SEQUENCE</scope>
    <source>
        <strain evidence="11">Duluth1</strain>
        <tissue evidence="11">Whole animal</tissue>
    </source>
</reference>
<proteinExistence type="inferred from homology"/>
<comment type="pathway">
    <text evidence="2 10">Glycolipid biosynthesis; glycosylphosphatidylinositol-anchor biosynthesis.</text>
</comment>
<dbReference type="Proteomes" id="UP000828390">
    <property type="component" value="Unassembled WGS sequence"/>
</dbReference>
<evidence type="ECO:0000256" key="10">
    <source>
        <dbReference type="RuleBase" id="RU366056"/>
    </source>
</evidence>
<sequence>MTLIVLCLCFMVTIGTGDILPQLSSEITKLGFHREIHRKLTFPVALLPGLVPGGDVECHVMFDELIPAGAYMDPYQLENLRMFVGLNVEIHDQVDLEAPEFQSSAIHVSVFSNLSLIGDSWQAGYVFPVHIRYHGISDSSEFVRVKFITPSVAIRCQDTTYQMTFYGYGGPIHSQQSRLCSRGSPILCDWMFIQTEKVANDISVDVPVGKMADTFLVLVVTMVTTLGACAALVAKAVDCGKYTMFTMKKVS</sequence>
<comment type="caution">
    <text evidence="11">The sequence shown here is derived from an EMBL/GenBank/DDBJ whole genome shotgun (WGS) entry which is preliminary data.</text>
</comment>
<feature type="transmembrane region" description="Helical" evidence="10">
    <location>
        <begin position="215"/>
        <end position="237"/>
    </location>
</feature>
<dbReference type="AlphaFoldDB" id="A0A9D4RDF5"/>
<gene>
    <name evidence="11" type="ORF">DPMN_025226</name>
</gene>
<dbReference type="PANTHER" id="PTHR28650">
    <property type="entry name" value="PHOSPHATIDYLINOSITOL-GLYCAN BIOSYNTHESIS CLASS X PROTEIN"/>
    <property type="match status" value="1"/>
</dbReference>
<dbReference type="OrthoDB" id="5546453at2759"/>
<keyword evidence="5 10" id="KW-0812">Transmembrane</keyword>
<organism evidence="11 12">
    <name type="scientific">Dreissena polymorpha</name>
    <name type="common">Zebra mussel</name>
    <name type="synonym">Mytilus polymorpha</name>
    <dbReference type="NCBI Taxonomy" id="45954"/>
    <lineage>
        <taxon>Eukaryota</taxon>
        <taxon>Metazoa</taxon>
        <taxon>Spiralia</taxon>
        <taxon>Lophotrochozoa</taxon>
        <taxon>Mollusca</taxon>
        <taxon>Bivalvia</taxon>
        <taxon>Autobranchia</taxon>
        <taxon>Heteroconchia</taxon>
        <taxon>Euheterodonta</taxon>
        <taxon>Imparidentia</taxon>
        <taxon>Neoheterodontei</taxon>
        <taxon>Myida</taxon>
        <taxon>Dreissenoidea</taxon>
        <taxon>Dreissenidae</taxon>
        <taxon>Dreissena</taxon>
    </lineage>
</organism>
<evidence type="ECO:0000256" key="5">
    <source>
        <dbReference type="ARBA" id="ARBA00022692"/>
    </source>
</evidence>
<comment type="subcellular location">
    <subcellularLocation>
        <location evidence="1 10">Endoplasmic reticulum membrane</location>
        <topology evidence="1 10">Single-pass membrane protein</topology>
    </subcellularLocation>
</comment>
<evidence type="ECO:0000313" key="11">
    <source>
        <dbReference type="EMBL" id="KAH3862260.1"/>
    </source>
</evidence>
<reference evidence="11" key="1">
    <citation type="journal article" date="2019" name="bioRxiv">
        <title>The Genome of the Zebra Mussel, Dreissena polymorpha: A Resource for Invasive Species Research.</title>
        <authorList>
            <person name="McCartney M.A."/>
            <person name="Auch B."/>
            <person name="Kono T."/>
            <person name="Mallez S."/>
            <person name="Zhang Y."/>
            <person name="Obille A."/>
            <person name="Becker A."/>
            <person name="Abrahante J.E."/>
            <person name="Garbe J."/>
            <person name="Badalamenti J.P."/>
            <person name="Herman A."/>
            <person name="Mangelson H."/>
            <person name="Liachko I."/>
            <person name="Sullivan S."/>
            <person name="Sone E.D."/>
            <person name="Koren S."/>
            <person name="Silverstein K.A.T."/>
            <person name="Beckman K.B."/>
            <person name="Gohl D.M."/>
        </authorList>
    </citation>
    <scope>NUCLEOTIDE SEQUENCE</scope>
    <source>
        <strain evidence="11">Duluth1</strain>
        <tissue evidence="11">Whole animal</tissue>
    </source>
</reference>
<evidence type="ECO:0000256" key="4">
    <source>
        <dbReference type="ARBA" id="ARBA00022502"/>
    </source>
</evidence>
<evidence type="ECO:0000256" key="8">
    <source>
        <dbReference type="ARBA" id="ARBA00023136"/>
    </source>
</evidence>
<evidence type="ECO:0000313" key="12">
    <source>
        <dbReference type="Proteomes" id="UP000828390"/>
    </source>
</evidence>
<protein>
    <recommendedName>
        <fullName evidence="10">Phosphatidylinositol-glycan biosynthesis class X protein</fullName>
    </recommendedName>
</protein>
<dbReference type="EMBL" id="JAIWYP010000002">
    <property type="protein sequence ID" value="KAH3862260.1"/>
    <property type="molecule type" value="Genomic_DNA"/>
</dbReference>
<evidence type="ECO:0000256" key="1">
    <source>
        <dbReference type="ARBA" id="ARBA00004389"/>
    </source>
</evidence>
<evidence type="ECO:0000256" key="7">
    <source>
        <dbReference type="ARBA" id="ARBA00022989"/>
    </source>
</evidence>
<keyword evidence="8 10" id="KW-0472">Membrane</keyword>
<evidence type="ECO:0000256" key="9">
    <source>
        <dbReference type="ARBA" id="ARBA00023180"/>
    </source>
</evidence>
<evidence type="ECO:0000256" key="2">
    <source>
        <dbReference type="ARBA" id="ARBA00004687"/>
    </source>
</evidence>
<keyword evidence="10" id="KW-0732">Signal</keyword>
<evidence type="ECO:0000256" key="3">
    <source>
        <dbReference type="ARBA" id="ARBA00010345"/>
    </source>
</evidence>
<dbReference type="PANTHER" id="PTHR28650:SF1">
    <property type="entry name" value="PHOSPHATIDYLINOSITOL-GLYCAN BIOSYNTHESIS CLASS X PROTEIN"/>
    <property type="match status" value="1"/>
</dbReference>
<dbReference type="Pfam" id="PF08320">
    <property type="entry name" value="PIG-X"/>
    <property type="match status" value="1"/>
</dbReference>
<feature type="chain" id="PRO_5039743116" description="Phosphatidylinositol-glycan biosynthesis class X protein" evidence="10">
    <location>
        <begin position="18"/>
        <end position="251"/>
    </location>
</feature>
<dbReference type="GO" id="GO:0006506">
    <property type="term" value="P:GPI anchor biosynthetic process"/>
    <property type="evidence" value="ECO:0007669"/>
    <property type="project" value="UniProtKB-KW"/>
</dbReference>
<name>A0A9D4RDF5_DREPO</name>
<keyword evidence="4 10" id="KW-0337">GPI-anchor biosynthesis</keyword>
<accession>A0A9D4RDF5</accession>
<evidence type="ECO:0000256" key="6">
    <source>
        <dbReference type="ARBA" id="ARBA00022824"/>
    </source>
</evidence>
<keyword evidence="7 10" id="KW-1133">Transmembrane helix</keyword>
<dbReference type="GO" id="GO:0005789">
    <property type="term" value="C:endoplasmic reticulum membrane"/>
    <property type="evidence" value="ECO:0007669"/>
    <property type="project" value="UniProtKB-SubCell"/>
</dbReference>
<dbReference type="InterPro" id="IPR040039">
    <property type="entry name" value="PIGX"/>
</dbReference>
<keyword evidence="9" id="KW-0325">Glycoprotein</keyword>
<comment type="similarity">
    <text evidence="3 10">Belongs to the PIGX family.</text>
</comment>
<dbReference type="InterPro" id="IPR013233">
    <property type="entry name" value="PIG-X/PBN1"/>
</dbReference>